<dbReference type="InterPro" id="IPR004401">
    <property type="entry name" value="YbaB/EbfC"/>
</dbReference>
<dbReference type="Gene3D" id="3.30.1310.10">
    <property type="entry name" value="Nucleoid-associated protein YbaB-like domain"/>
    <property type="match status" value="1"/>
</dbReference>
<proteinExistence type="predicted"/>
<gene>
    <name evidence="2" type="ORF">E1181_20950</name>
</gene>
<keyword evidence="2" id="KW-0238">DNA-binding</keyword>
<feature type="compositionally biased region" description="Polar residues" evidence="1">
    <location>
        <begin position="17"/>
        <end position="39"/>
    </location>
</feature>
<dbReference type="RefSeq" id="WP_132677347.1">
    <property type="nucleotide sequence ID" value="NZ_SMKS01000041.1"/>
</dbReference>
<comment type="caution">
    <text evidence="2">The sequence shown here is derived from an EMBL/GenBank/DDBJ whole genome shotgun (WGS) entry which is preliminary data.</text>
</comment>
<keyword evidence="3" id="KW-1185">Reference proteome</keyword>
<feature type="region of interest" description="Disordered" evidence="1">
    <location>
        <begin position="113"/>
        <end position="152"/>
    </location>
</feature>
<feature type="compositionally biased region" description="Acidic residues" evidence="1">
    <location>
        <begin position="135"/>
        <end position="144"/>
    </location>
</feature>
<name>A0A4R4VHJ5_9PSEU</name>
<dbReference type="InterPro" id="IPR036894">
    <property type="entry name" value="YbaB-like_sf"/>
</dbReference>
<evidence type="ECO:0000256" key="1">
    <source>
        <dbReference type="SAM" id="MobiDB-lite"/>
    </source>
</evidence>
<dbReference type="SUPFAM" id="SSF82607">
    <property type="entry name" value="YbaB-like"/>
    <property type="match status" value="1"/>
</dbReference>
<accession>A0A4R4VHJ5</accession>
<dbReference type="EMBL" id="SMKS01000041">
    <property type="protein sequence ID" value="TDD03207.1"/>
    <property type="molecule type" value="Genomic_DNA"/>
</dbReference>
<organism evidence="2 3">
    <name type="scientific">Saccharopolyspora terrae</name>
    <dbReference type="NCBI Taxonomy" id="2530384"/>
    <lineage>
        <taxon>Bacteria</taxon>
        <taxon>Bacillati</taxon>
        <taxon>Actinomycetota</taxon>
        <taxon>Actinomycetes</taxon>
        <taxon>Pseudonocardiales</taxon>
        <taxon>Pseudonocardiaceae</taxon>
        <taxon>Saccharopolyspora</taxon>
    </lineage>
</organism>
<dbReference type="AlphaFoldDB" id="A0A4R4VHJ5"/>
<sequence>MDPHRYLEDFEKKAEQLQRQLEASQEAMQNARGQATSPDGSVEVAAGIGGAIEELRLTPKAMQLGHDALGRLIIDTIRTAQAKAAQAAQESMRPMLGDGEAMNFLSEQVESGIAKADAAGTPQDQSRRSATPSIELDEYDEFDDWNPRGGRR</sequence>
<protein>
    <submittedName>
        <fullName evidence="2">YbaB/EbfC family DNA-binding protein</fullName>
    </submittedName>
</protein>
<feature type="compositionally biased region" description="Polar residues" evidence="1">
    <location>
        <begin position="122"/>
        <end position="132"/>
    </location>
</feature>
<reference evidence="2 3" key="1">
    <citation type="submission" date="2019-03" db="EMBL/GenBank/DDBJ databases">
        <title>Draft genome sequences of novel Actinobacteria.</title>
        <authorList>
            <person name="Sahin N."/>
            <person name="Ay H."/>
            <person name="Saygin H."/>
        </authorList>
    </citation>
    <scope>NUCLEOTIDE SEQUENCE [LARGE SCALE GENOMIC DNA]</scope>
    <source>
        <strain evidence="2 3">16K309</strain>
    </source>
</reference>
<evidence type="ECO:0000313" key="3">
    <source>
        <dbReference type="Proteomes" id="UP000295674"/>
    </source>
</evidence>
<dbReference type="Proteomes" id="UP000295674">
    <property type="component" value="Unassembled WGS sequence"/>
</dbReference>
<feature type="region of interest" description="Disordered" evidence="1">
    <location>
        <begin position="14"/>
        <end position="42"/>
    </location>
</feature>
<dbReference type="OrthoDB" id="3692582at2"/>
<dbReference type="GO" id="GO:0003677">
    <property type="term" value="F:DNA binding"/>
    <property type="evidence" value="ECO:0007669"/>
    <property type="project" value="UniProtKB-KW"/>
</dbReference>
<evidence type="ECO:0000313" key="2">
    <source>
        <dbReference type="EMBL" id="TDD03207.1"/>
    </source>
</evidence>
<dbReference type="Pfam" id="PF02575">
    <property type="entry name" value="YbaB_DNA_bd"/>
    <property type="match status" value="1"/>
</dbReference>